<gene>
    <name evidence="5" type="ORF">H6P81_010774</name>
</gene>
<dbReference type="AlphaFoldDB" id="A0AAV7EQE0"/>
<accession>A0AAV7EQE0</accession>
<name>A0AAV7EQE0_ARIFI</name>
<dbReference type="InterPro" id="IPR014476">
    <property type="entry name" value="AHL15-29"/>
</dbReference>
<dbReference type="InterPro" id="IPR005175">
    <property type="entry name" value="PPC_dom"/>
</dbReference>
<keyword evidence="3" id="KW-0472">Membrane</keyword>
<dbReference type="Gene3D" id="3.30.1330.80">
    <property type="entry name" value="Hypothetical protein, similar to alpha- acetolactate decarboxylase, domain 2"/>
    <property type="match status" value="1"/>
</dbReference>
<organism evidence="5 6">
    <name type="scientific">Aristolochia fimbriata</name>
    <name type="common">White veined hardy Dutchman's pipe vine</name>
    <dbReference type="NCBI Taxonomy" id="158543"/>
    <lineage>
        <taxon>Eukaryota</taxon>
        <taxon>Viridiplantae</taxon>
        <taxon>Streptophyta</taxon>
        <taxon>Embryophyta</taxon>
        <taxon>Tracheophyta</taxon>
        <taxon>Spermatophyta</taxon>
        <taxon>Magnoliopsida</taxon>
        <taxon>Magnoliidae</taxon>
        <taxon>Piperales</taxon>
        <taxon>Aristolochiaceae</taxon>
        <taxon>Aristolochia</taxon>
    </lineage>
</organism>
<dbReference type="SUPFAM" id="SSF117856">
    <property type="entry name" value="AF0104/ALDC/Ptd012-like"/>
    <property type="match status" value="1"/>
</dbReference>
<feature type="transmembrane region" description="Helical" evidence="3">
    <location>
        <begin position="175"/>
        <end position="197"/>
    </location>
</feature>
<keyword evidence="1" id="KW-0805">Transcription regulation</keyword>
<evidence type="ECO:0000256" key="2">
    <source>
        <dbReference type="SAM" id="MobiDB-lite"/>
    </source>
</evidence>
<comment type="subcellular location">
    <subcellularLocation>
        <location evidence="1">Nucleus</location>
    </subcellularLocation>
</comment>
<dbReference type="EMBL" id="JAINDJ010000004">
    <property type="protein sequence ID" value="KAG9450809.1"/>
    <property type="molecule type" value="Genomic_DNA"/>
</dbReference>
<feature type="region of interest" description="Disordered" evidence="2">
    <location>
        <begin position="1"/>
        <end position="72"/>
    </location>
</feature>
<evidence type="ECO:0000256" key="3">
    <source>
        <dbReference type="SAM" id="Phobius"/>
    </source>
</evidence>
<dbReference type="PANTHER" id="PTHR31100:SF69">
    <property type="entry name" value="AT-HOOK MOTIF NUCLEAR-LOCALIZED PROTEIN 17-RELATED"/>
    <property type="match status" value="1"/>
</dbReference>
<comment type="function">
    <text evidence="1">Transcription factor that specifically binds AT-rich DNA sequences related to the nuclear matrix attachment regions (MARs).</text>
</comment>
<dbReference type="GO" id="GO:0003700">
    <property type="term" value="F:DNA-binding transcription factor activity"/>
    <property type="evidence" value="ECO:0007669"/>
    <property type="project" value="TreeGrafter"/>
</dbReference>
<dbReference type="GO" id="GO:0005634">
    <property type="term" value="C:nucleus"/>
    <property type="evidence" value="ECO:0007669"/>
    <property type="project" value="UniProtKB-SubCell"/>
</dbReference>
<feature type="compositionally biased region" description="Basic and acidic residues" evidence="2">
    <location>
        <begin position="1"/>
        <end position="14"/>
    </location>
</feature>
<evidence type="ECO:0000256" key="1">
    <source>
        <dbReference type="PIRNR" id="PIRNR016021"/>
    </source>
</evidence>
<reference evidence="5 6" key="1">
    <citation type="submission" date="2021-07" db="EMBL/GenBank/DDBJ databases">
        <title>The Aristolochia fimbriata genome: insights into angiosperm evolution, floral development and chemical biosynthesis.</title>
        <authorList>
            <person name="Jiao Y."/>
        </authorList>
    </citation>
    <scope>NUCLEOTIDE SEQUENCE [LARGE SCALE GENOMIC DNA]</scope>
    <source>
        <strain evidence="5">IBCAS-2021</strain>
        <tissue evidence="5">Leaf</tissue>
    </source>
</reference>
<evidence type="ECO:0000313" key="6">
    <source>
        <dbReference type="Proteomes" id="UP000825729"/>
    </source>
</evidence>
<dbReference type="Pfam" id="PF03479">
    <property type="entry name" value="PCC"/>
    <property type="match status" value="1"/>
</dbReference>
<feature type="compositionally biased region" description="Low complexity" evidence="2">
    <location>
        <begin position="23"/>
        <end position="50"/>
    </location>
</feature>
<evidence type="ECO:0000313" key="5">
    <source>
        <dbReference type="EMBL" id="KAG9450809.1"/>
    </source>
</evidence>
<feature type="domain" description="PPC" evidence="4">
    <location>
        <begin position="79"/>
        <end position="210"/>
    </location>
</feature>
<dbReference type="PROSITE" id="PS51742">
    <property type="entry name" value="PPC"/>
    <property type="match status" value="1"/>
</dbReference>
<keyword evidence="1" id="KW-0539">Nucleus</keyword>
<proteinExistence type="predicted"/>
<keyword evidence="3" id="KW-1133">Transmembrane helix</keyword>
<dbReference type="CDD" id="cd11378">
    <property type="entry name" value="DUF296"/>
    <property type="match status" value="1"/>
</dbReference>
<keyword evidence="6" id="KW-1185">Reference proteome</keyword>
<protein>
    <recommendedName>
        <fullName evidence="1">AT-hook motif nuclear-localized protein</fullName>
    </recommendedName>
</protein>
<dbReference type="Proteomes" id="UP000825729">
    <property type="component" value="Unassembled WGS sequence"/>
</dbReference>
<keyword evidence="1" id="KW-0238">DNA-binding</keyword>
<dbReference type="GO" id="GO:0003680">
    <property type="term" value="F:minor groove of adenine-thymine-rich DNA binding"/>
    <property type="evidence" value="ECO:0007669"/>
    <property type="project" value="UniProtKB-UniRule"/>
</dbReference>
<dbReference type="PANTHER" id="PTHR31100">
    <property type="entry name" value="AT-HOOK MOTIF NUCLEAR-LOCALIZED PROTEIN 15"/>
    <property type="match status" value="1"/>
</dbReference>
<evidence type="ECO:0000259" key="4">
    <source>
        <dbReference type="PROSITE" id="PS51742"/>
    </source>
</evidence>
<keyword evidence="1" id="KW-0804">Transcription</keyword>
<dbReference type="PIRSF" id="PIRSF016021">
    <property type="entry name" value="ESCAROLA"/>
    <property type="match status" value="1"/>
</dbReference>
<keyword evidence="3" id="KW-0812">Transmembrane</keyword>
<sequence length="210" mass="21713">MKAEYEDERRRECQTSEEDDTRSSGGSKKSKKITSSSSAGAGAVAADGASIEVARRPRGRPPGSKNKPKPPIIITREAESAMRPHVLEVPGGQDVVQAITQYARRKAIGLCLLAGSGTVANVTLRQPGPTPGPTVTFHGRFEILSISATFLPPSSSLPSLSNGFAISLAGAQGQIVGGSVVGALLAVGTVIVVAAVFGSHVHGHYWFSAA</sequence>
<comment type="caution">
    <text evidence="5">The sequence shown here is derived from an EMBL/GenBank/DDBJ whole genome shotgun (WGS) entry which is preliminary data.</text>
</comment>